<evidence type="ECO:0000256" key="2">
    <source>
        <dbReference type="ARBA" id="ARBA00018672"/>
    </source>
</evidence>
<evidence type="ECO:0000259" key="11">
    <source>
        <dbReference type="PROSITE" id="PS01124"/>
    </source>
</evidence>
<accession>A0A1N6RXA1</accession>
<evidence type="ECO:0000256" key="10">
    <source>
        <dbReference type="PROSITE-ProRule" id="PRU00169"/>
    </source>
</evidence>
<evidence type="ECO:0000256" key="6">
    <source>
        <dbReference type="ARBA" id="ARBA00023015"/>
    </source>
</evidence>
<organism evidence="13 14">
    <name type="scientific">Halanaerobium kushneri</name>
    <dbReference type="NCBI Taxonomy" id="56779"/>
    <lineage>
        <taxon>Bacteria</taxon>
        <taxon>Bacillati</taxon>
        <taxon>Bacillota</taxon>
        <taxon>Clostridia</taxon>
        <taxon>Halanaerobiales</taxon>
        <taxon>Halanaerobiaceae</taxon>
        <taxon>Halanaerobium</taxon>
    </lineage>
</organism>
<dbReference type="SMART" id="SM00342">
    <property type="entry name" value="HTH_ARAC"/>
    <property type="match status" value="1"/>
</dbReference>
<evidence type="ECO:0000259" key="12">
    <source>
        <dbReference type="PROSITE" id="PS50110"/>
    </source>
</evidence>
<protein>
    <recommendedName>
        <fullName evidence="2">Stage 0 sporulation protein A homolog</fullName>
    </recommendedName>
</protein>
<dbReference type="PROSITE" id="PS01124">
    <property type="entry name" value="HTH_ARAC_FAMILY_2"/>
    <property type="match status" value="1"/>
</dbReference>
<gene>
    <name evidence="13" type="ORF">SAMN05421834_103123</name>
</gene>
<evidence type="ECO:0000256" key="3">
    <source>
        <dbReference type="ARBA" id="ARBA00022490"/>
    </source>
</evidence>
<keyword evidence="3" id="KW-0963">Cytoplasm</keyword>
<name>A0A1N6RXA1_9FIRM</name>
<evidence type="ECO:0000256" key="9">
    <source>
        <dbReference type="ARBA" id="ARBA00024867"/>
    </source>
</evidence>
<dbReference type="InterPro" id="IPR051552">
    <property type="entry name" value="HptR"/>
</dbReference>
<evidence type="ECO:0000256" key="5">
    <source>
        <dbReference type="ARBA" id="ARBA00023012"/>
    </source>
</evidence>
<dbReference type="Gene3D" id="1.10.10.60">
    <property type="entry name" value="Homeodomain-like"/>
    <property type="match status" value="2"/>
</dbReference>
<feature type="modified residue" description="4-aspartylphosphate" evidence="10">
    <location>
        <position position="55"/>
    </location>
</feature>
<keyword evidence="4 10" id="KW-0597">Phosphoprotein</keyword>
<dbReference type="InterPro" id="IPR001789">
    <property type="entry name" value="Sig_transdc_resp-reg_receiver"/>
</dbReference>
<dbReference type="PANTHER" id="PTHR42713">
    <property type="entry name" value="HISTIDINE KINASE-RELATED"/>
    <property type="match status" value="1"/>
</dbReference>
<dbReference type="Proteomes" id="UP000185669">
    <property type="component" value="Unassembled WGS sequence"/>
</dbReference>
<dbReference type="AlphaFoldDB" id="A0A1N6RXA1"/>
<sequence>MLKVIIIDDEPWAREVIKSLGRWEKYKLDIVGEAVDGQNGLQLIKKERPDIVITDMRMPALDGPELLKTIAEKFPEIKIIVMSGYDDFEYMQQAIRSQAVEYLLKPINGEELNSSLEKCARILSKKAELFSKAKEQEKYSAYRQRINEYLLSLDKGSILRTFKQLGSFMEKSSPALKKEKGLLLVFNDFKLILDEFLKKEGAAFSEEAIIPAEITALAWIKLFEILSNLYSEGIDTVEDSIKNSGQLEIEEVKAHINSHFQDPISLETLAQHFFVSKEHLSRKFKSYSGENISSYIIRKRMEKAKQLLKEGKLSIKETAQVTGYNDLAYFYRVFKKYYGKTPGSICDE</sequence>
<dbReference type="SUPFAM" id="SSF52172">
    <property type="entry name" value="CheY-like"/>
    <property type="match status" value="1"/>
</dbReference>
<dbReference type="OrthoDB" id="9794370at2"/>
<dbReference type="SUPFAM" id="SSF46689">
    <property type="entry name" value="Homeodomain-like"/>
    <property type="match status" value="2"/>
</dbReference>
<proteinExistence type="predicted"/>
<dbReference type="Gene3D" id="3.40.50.2300">
    <property type="match status" value="1"/>
</dbReference>
<evidence type="ECO:0000256" key="7">
    <source>
        <dbReference type="ARBA" id="ARBA00023125"/>
    </source>
</evidence>
<dbReference type="Pfam" id="PF12833">
    <property type="entry name" value="HTH_18"/>
    <property type="match status" value="1"/>
</dbReference>
<dbReference type="PANTHER" id="PTHR42713:SF3">
    <property type="entry name" value="TRANSCRIPTIONAL REGULATORY PROTEIN HPTR"/>
    <property type="match status" value="1"/>
</dbReference>
<dbReference type="GO" id="GO:0003700">
    <property type="term" value="F:DNA-binding transcription factor activity"/>
    <property type="evidence" value="ECO:0007669"/>
    <property type="project" value="InterPro"/>
</dbReference>
<feature type="domain" description="Response regulatory" evidence="12">
    <location>
        <begin position="3"/>
        <end position="120"/>
    </location>
</feature>
<comment type="subcellular location">
    <subcellularLocation>
        <location evidence="1">Cytoplasm</location>
    </subcellularLocation>
</comment>
<evidence type="ECO:0000256" key="1">
    <source>
        <dbReference type="ARBA" id="ARBA00004496"/>
    </source>
</evidence>
<reference evidence="14" key="1">
    <citation type="submission" date="2017-01" db="EMBL/GenBank/DDBJ databases">
        <authorList>
            <person name="Varghese N."/>
            <person name="Submissions S."/>
        </authorList>
    </citation>
    <scope>NUCLEOTIDE SEQUENCE [LARGE SCALE GENOMIC DNA]</scope>
    <source>
        <strain evidence="14">ATCC 700103</strain>
    </source>
</reference>
<keyword evidence="7" id="KW-0238">DNA-binding</keyword>
<dbReference type="STRING" id="56779.SAMN05421834_103123"/>
<keyword evidence="5" id="KW-0902">Two-component regulatory system</keyword>
<dbReference type="GO" id="GO:0000160">
    <property type="term" value="P:phosphorelay signal transduction system"/>
    <property type="evidence" value="ECO:0007669"/>
    <property type="project" value="UniProtKB-KW"/>
</dbReference>
<keyword evidence="6" id="KW-0805">Transcription regulation</keyword>
<dbReference type="PROSITE" id="PS50110">
    <property type="entry name" value="RESPONSE_REGULATORY"/>
    <property type="match status" value="1"/>
</dbReference>
<dbReference type="InterPro" id="IPR018060">
    <property type="entry name" value="HTH_AraC"/>
</dbReference>
<keyword evidence="8" id="KW-0804">Transcription</keyword>
<comment type="function">
    <text evidence="9">May play the central regulatory role in sporulation. It may be an element of the effector pathway responsible for the activation of sporulation genes in response to nutritional stress. Spo0A may act in concert with spo0H (a sigma factor) to control the expression of some genes that are critical to the sporulation process.</text>
</comment>
<keyword evidence="14" id="KW-1185">Reference proteome</keyword>
<dbReference type="InterPro" id="IPR018062">
    <property type="entry name" value="HTH_AraC-typ_CS"/>
</dbReference>
<dbReference type="EMBL" id="FTNC01000003">
    <property type="protein sequence ID" value="SIQ33448.1"/>
    <property type="molecule type" value="Genomic_DNA"/>
</dbReference>
<dbReference type="InterPro" id="IPR011006">
    <property type="entry name" value="CheY-like_superfamily"/>
</dbReference>
<evidence type="ECO:0000256" key="4">
    <source>
        <dbReference type="ARBA" id="ARBA00022553"/>
    </source>
</evidence>
<dbReference type="RefSeq" id="WP_076543975.1">
    <property type="nucleotide sequence ID" value="NZ_FTNC01000003.1"/>
</dbReference>
<dbReference type="GO" id="GO:0043565">
    <property type="term" value="F:sequence-specific DNA binding"/>
    <property type="evidence" value="ECO:0007669"/>
    <property type="project" value="InterPro"/>
</dbReference>
<dbReference type="InterPro" id="IPR009057">
    <property type="entry name" value="Homeodomain-like_sf"/>
</dbReference>
<evidence type="ECO:0000313" key="13">
    <source>
        <dbReference type="EMBL" id="SIQ33448.1"/>
    </source>
</evidence>
<dbReference type="CDD" id="cd17536">
    <property type="entry name" value="REC_YesN-like"/>
    <property type="match status" value="1"/>
</dbReference>
<dbReference type="GO" id="GO:0005737">
    <property type="term" value="C:cytoplasm"/>
    <property type="evidence" value="ECO:0007669"/>
    <property type="project" value="UniProtKB-SubCell"/>
</dbReference>
<dbReference type="SMART" id="SM00448">
    <property type="entry name" value="REC"/>
    <property type="match status" value="1"/>
</dbReference>
<dbReference type="PROSITE" id="PS00041">
    <property type="entry name" value="HTH_ARAC_FAMILY_1"/>
    <property type="match status" value="1"/>
</dbReference>
<evidence type="ECO:0000256" key="8">
    <source>
        <dbReference type="ARBA" id="ARBA00023163"/>
    </source>
</evidence>
<dbReference type="Pfam" id="PF00072">
    <property type="entry name" value="Response_reg"/>
    <property type="match status" value="1"/>
</dbReference>
<evidence type="ECO:0000313" key="14">
    <source>
        <dbReference type="Proteomes" id="UP000185669"/>
    </source>
</evidence>
<feature type="domain" description="HTH araC/xylS-type" evidence="11">
    <location>
        <begin position="250"/>
        <end position="348"/>
    </location>
</feature>